<feature type="binding site" evidence="7">
    <location>
        <position position="127"/>
    </location>
    <ligand>
        <name>FMN</name>
        <dbReference type="ChEBI" id="CHEBI:58210"/>
    </ligand>
</feature>
<comment type="catalytic activity">
    <reaction evidence="5 7">
        <text>dimethylallyl phosphate + FMNH2 = prenylated FMNH2 + phosphate</text>
        <dbReference type="Rhea" id="RHEA:37743"/>
        <dbReference type="ChEBI" id="CHEBI:43474"/>
        <dbReference type="ChEBI" id="CHEBI:57618"/>
        <dbReference type="ChEBI" id="CHEBI:87467"/>
        <dbReference type="ChEBI" id="CHEBI:88052"/>
        <dbReference type="EC" id="2.5.1.129"/>
    </reaction>
</comment>
<dbReference type="Pfam" id="PF02441">
    <property type="entry name" value="Flavoprotein"/>
    <property type="match status" value="1"/>
</dbReference>
<dbReference type="KEGG" id="bpro:PMF13cell1_02954"/>
<dbReference type="InterPro" id="IPR036551">
    <property type="entry name" value="Flavin_trans-like"/>
</dbReference>
<accession>A0A4V0Z7N3</accession>
<keyword evidence="4 7" id="KW-0808">Transferase</keyword>
<proteinExistence type="inferred from homology"/>
<comment type="caution">
    <text evidence="7">Lacks conserved residue(s) required for the propagation of feature annotation.</text>
</comment>
<dbReference type="AlphaFoldDB" id="A0A4V0Z7N3"/>
<evidence type="ECO:0000256" key="7">
    <source>
        <dbReference type="HAMAP-Rule" id="MF_01984"/>
    </source>
</evidence>
<reference evidence="9 10" key="1">
    <citation type="submission" date="2019-01" db="EMBL/GenBank/DDBJ databases">
        <title>PMF-metabolizing Aryl O-demethylase.</title>
        <authorList>
            <person name="Kim M."/>
        </authorList>
    </citation>
    <scope>NUCLEOTIDE SEQUENCE [LARGE SCALE GENOMIC DNA]</scope>
    <source>
        <strain evidence="9 10">PMF1</strain>
    </source>
</reference>
<feature type="binding site" evidence="7">
    <location>
        <begin position="13"/>
        <end position="15"/>
    </location>
    <ligand>
        <name>FMN</name>
        <dbReference type="ChEBI" id="CHEBI:58210"/>
    </ligand>
</feature>
<name>A0A4V0Z7N3_9FIRM</name>
<feature type="domain" description="Flavoprotein" evidence="8">
    <location>
        <begin position="6"/>
        <end position="178"/>
    </location>
</feature>
<dbReference type="HAMAP" id="MF_01984">
    <property type="entry name" value="ubiX_pad"/>
    <property type="match status" value="1"/>
</dbReference>
<feature type="binding site" evidence="7">
    <location>
        <begin position="92"/>
        <end position="95"/>
    </location>
    <ligand>
        <name>FMN</name>
        <dbReference type="ChEBI" id="CHEBI:58210"/>
    </ligand>
</feature>
<evidence type="ECO:0000259" key="8">
    <source>
        <dbReference type="Pfam" id="PF02441"/>
    </source>
</evidence>
<protein>
    <recommendedName>
        <fullName evidence="7">Flavin prenyltransferase UbiX</fullName>
        <ecNumber evidence="7">2.5.1.129</ecNumber>
    </recommendedName>
</protein>
<dbReference type="NCBIfam" id="NF004685">
    <property type="entry name" value="PRK06029.1"/>
    <property type="match status" value="1"/>
</dbReference>
<sequence length="191" mass="21027">MNGKHRIVIGMSGASGAPLAIELLKQLRDHKDWLEVHLIVTKGAEMTLGQETECCLEELWTLADVVHDCKNIGAAPASGSFKTMGMIVVPCSMKTLAGIVSGYSDNLLLRAADVTLKECRKLVLVTRECPLGTIHLRNMLEISQLGGVVIPPVLSYYGRPKSIEDCSRHIVGKILDQFDLEGEEFHRWEGM</sequence>
<keyword evidence="2 7" id="KW-0285">Flavoprotein</keyword>
<dbReference type="Proteomes" id="UP000289794">
    <property type="component" value="Chromosome"/>
</dbReference>
<keyword evidence="1 7" id="KW-0637">Prenyltransferase</keyword>
<dbReference type="GO" id="GO:0106141">
    <property type="term" value="F:flavin prenyltransferase activity"/>
    <property type="evidence" value="ECO:0007669"/>
    <property type="project" value="UniProtKB-EC"/>
</dbReference>
<gene>
    <name evidence="9" type="primary">ecdB</name>
    <name evidence="7" type="synonym">ubiX</name>
    <name evidence="9" type="ORF">PMF13cell1_02954</name>
</gene>
<dbReference type="RefSeq" id="WP_330554901.1">
    <property type="nucleotide sequence ID" value="NZ_JBCITU010000021.1"/>
</dbReference>
<evidence type="ECO:0000313" key="10">
    <source>
        <dbReference type="Proteomes" id="UP000289794"/>
    </source>
</evidence>
<keyword evidence="3 7" id="KW-0288">FMN</keyword>
<dbReference type="EC" id="2.5.1.129" evidence="7"/>
<organism evidence="9 10">
    <name type="scientific">Blautia producta</name>
    <dbReference type="NCBI Taxonomy" id="33035"/>
    <lineage>
        <taxon>Bacteria</taxon>
        <taxon>Bacillati</taxon>
        <taxon>Bacillota</taxon>
        <taxon>Clostridia</taxon>
        <taxon>Lachnospirales</taxon>
        <taxon>Lachnospiraceae</taxon>
        <taxon>Blautia</taxon>
    </lineage>
</organism>
<dbReference type="InterPro" id="IPR003382">
    <property type="entry name" value="Flavoprotein"/>
</dbReference>
<evidence type="ECO:0000256" key="6">
    <source>
        <dbReference type="ARBA" id="ARBA00060793"/>
    </source>
</evidence>
<dbReference type="Gene3D" id="3.40.50.1950">
    <property type="entry name" value="Flavin prenyltransferase-like"/>
    <property type="match status" value="1"/>
</dbReference>
<dbReference type="FunFam" id="3.40.50.1950:FF:000001">
    <property type="entry name" value="Flavin prenyltransferase UbiX"/>
    <property type="match status" value="1"/>
</dbReference>
<comment type="function">
    <text evidence="7">Flavin prenyltransferase that catalyzes the synthesis of the prenylated FMN cofactor (prenyl-FMN) for 4-hydroxy-3-polyprenylbenzoic acid decarboxylase UbiD. The prenyltransferase is metal-independent and links a dimethylallyl moiety from dimethylallyl monophosphate (DMAP) to the flavin N5 and C6 atoms of FMN.</text>
</comment>
<evidence type="ECO:0000256" key="4">
    <source>
        <dbReference type="ARBA" id="ARBA00022679"/>
    </source>
</evidence>
<feature type="binding site" evidence="7">
    <location>
        <position position="41"/>
    </location>
    <ligand>
        <name>FMN</name>
        <dbReference type="ChEBI" id="CHEBI:58210"/>
    </ligand>
</feature>
<dbReference type="SUPFAM" id="SSF52507">
    <property type="entry name" value="Homo-oligomeric flavin-containing Cys decarboxylases, HFCD"/>
    <property type="match status" value="1"/>
</dbReference>
<feature type="binding site" evidence="7">
    <location>
        <position position="157"/>
    </location>
    <ligand>
        <name>dimethylallyl phosphate</name>
        <dbReference type="ChEBI" id="CHEBI:88052"/>
    </ligand>
</feature>
<dbReference type="NCBIfam" id="TIGR00421">
    <property type="entry name" value="ubiX_pad"/>
    <property type="match status" value="1"/>
</dbReference>
<evidence type="ECO:0000256" key="3">
    <source>
        <dbReference type="ARBA" id="ARBA00022643"/>
    </source>
</evidence>
<evidence type="ECO:0000313" key="9">
    <source>
        <dbReference type="EMBL" id="QBE97398.1"/>
    </source>
</evidence>
<comment type="similarity">
    <text evidence="6 7">Belongs to the UbiX/PAD1 family.</text>
</comment>
<evidence type="ECO:0000256" key="5">
    <source>
        <dbReference type="ARBA" id="ARBA00050612"/>
    </source>
</evidence>
<dbReference type="EMBL" id="CP035945">
    <property type="protein sequence ID" value="QBE97398.1"/>
    <property type="molecule type" value="Genomic_DNA"/>
</dbReference>
<evidence type="ECO:0000256" key="2">
    <source>
        <dbReference type="ARBA" id="ARBA00022630"/>
    </source>
</evidence>
<feature type="binding site" evidence="7">
    <location>
        <position position="173"/>
    </location>
    <ligand>
        <name>dimethylallyl phosphate</name>
        <dbReference type="ChEBI" id="CHEBI:88052"/>
    </ligand>
</feature>
<evidence type="ECO:0000256" key="1">
    <source>
        <dbReference type="ARBA" id="ARBA00022602"/>
    </source>
</evidence>
<dbReference type="InterPro" id="IPR004507">
    <property type="entry name" value="UbiX-like"/>
</dbReference>